<accession>A0A4R2FGE2</accession>
<dbReference type="Proteomes" id="UP000294832">
    <property type="component" value="Unassembled WGS sequence"/>
</dbReference>
<evidence type="ECO:0000313" key="1">
    <source>
        <dbReference type="EMBL" id="TCN90182.1"/>
    </source>
</evidence>
<protein>
    <recommendedName>
        <fullName evidence="3">Ppx/GppA phosphatase family protein</fullName>
    </recommendedName>
</protein>
<evidence type="ECO:0000313" key="2">
    <source>
        <dbReference type="Proteomes" id="UP000294832"/>
    </source>
</evidence>
<dbReference type="EMBL" id="SLWF01000002">
    <property type="protein sequence ID" value="TCN90182.1"/>
    <property type="molecule type" value="Genomic_DNA"/>
</dbReference>
<keyword evidence="2" id="KW-1185">Reference proteome</keyword>
<comment type="caution">
    <text evidence="1">The sequence shown here is derived from an EMBL/GenBank/DDBJ whole genome shotgun (WGS) entry which is preliminary data.</text>
</comment>
<reference evidence="1 2" key="1">
    <citation type="submission" date="2019-03" db="EMBL/GenBank/DDBJ databases">
        <title>Freshwater and sediment microbial communities from various areas in North America, analyzing microbe dynamics in response to fracking.</title>
        <authorList>
            <person name="Lamendella R."/>
        </authorList>
    </citation>
    <scope>NUCLEOTIDE SEQUENCE [LARGE SCALE GENOMIC DNA]</scope>
    <source>
        <strain evidence="1 2">74A</strain>
    </source>
</reference>
<gene>
    <name evidence="1" type="ORF">EDC91_10294</name>
</gene>
<evidence type="ECO:0008006" key="3">
    <source>
        <dbReference type="Google" id="ProtNLM"/>
    </source>
</evidence>
<sequence length="222" mass="25418">MLLASKPLKTIFVLDFGSHRFHDLGIRAMIYTTRPRHPHKMKPMYTVEEQNLDTQLAAIQHRLPQNESVLVHLGRNSTTFVPLPQPQSKEIEFGILSHDIHIGVEQLANDYFQHDIPGEPELDHAINCIEDELMRNLVLTSGGRKLISADKLHAALFDVDKGMAEFSREQVEQLFTRYAWLSMGRATTTDNLQTSKQAYAALLILREIMHHLDYRQVLIVAD</sequence>
<name>A0A4R2FGE2_9GAMM</name>
<organism evidence="1 2">
    <name type="scientific">Shewanella fodinae</name>
    <dbReference type="NCBI Taxonomy" id="552357"/>
    <lineage>
        <taxon>Bacteria</taxon>
        <taxon>Pseudomonadati</taxon>
        <taxon>Pseudomonadota</taxon>
        <taxon>Gammaproteobacteria</taxon>
        <taxon>Alteromonadales</taxon>
        <taxon>Shewanellaceae</taxon>
        <taxon>Shewanella</taxon>
    </lineage>
</organism>
<proteinExistence type="predicted"/>
<dbReference type="AlphaFoldDB" id="A0A4R2FGE2"/>